<dbReference type="Proteomes" id="UP001235939">
    <property type="component" value="Chromosome 02"/>
</dbReference>
<reference evidence="3 4" key="1">
    <citation type="submission" date="2022-01" db="EMBL/GenBank/DDBJ databases">
        <title>A chromosomal length assembly of Cordylochernes scorpioides.</title>
        <authorList>
            <person name="Zeh D."/>
            <person name="Zeh J."/>
        </authorList>
    </citation>
    <scope>NUCLEOTIDE SEQUENCE [LARGE SCALE GENOMIC DNA]</scope>
    <source>
        <strain evidence="3">IN4F17</strain>
        <tissue evidence="3">Whole Body</tissue>
    </source>
</reference>
<organism evidence="3 4">
    <name type="scientific">Cordylochernes scorpioides</name>
    <dbReference type="NCBI Taxonomy" id="51811"/>
    <lineage>
        <taxon>Eukaryota</taxon>
        <taxon>Metazoa</taxon>
        <taxon>Ecdysozoa</taxon>
        <taxon>Arthropoda</taxon>
        <taxon>Chelicerata</taxon>
        <taxon>Arachnida</taxon>
        <taxon>Pseudoscorpiones</taxon>
        <taxon>Cheliferoidea</taxon>
        <taxon>Chernetidae</taxon>
        <taxon>Cordylochernes</taxon>
    </lineage>
</organism>
<evidence type="ECO:0000313" key="4">
    <source>
        <dbReference type="Proteomes" id="UP001235939"/>
    </source>
</evidence>
<name>A0ABY6K3E5_9ARAC</name>
<sequence length="196" mass="22437">MFSSRVNPSPTQTSIKEANNHLQLLHNKVKELEKIVKEQAELLIKKDEVIQNQILEITNLKDHEIELQQINKFQEDKITKLEASLSEKDAQYEQLNQRVMLIDEITGFAPSLEKLLTSIKKLSPKKNKHPSPSTKLKPKTRAPISRKHVNQDGDVNKLDGVIFGYSSYSYDTSDLSIGRSFNINSNFSEDEDDEML</sequence>
<keyword evidence="4" id="KW-1185">Reference proteome</keyword>
<gene>
    <name evidence="3" type="ORF">LAZ67_2000087</name>
</gene>
<feature type="region of interest" description="Disordered" evidence="2">
    <location>
        <begin position="121"/>
        <end position="151"/>
    </location>
</feature>
<evidence type="ECO:0000256" key="2">
    <source>
        <dbReference type="SAM" id="MobiDB-lite"/>
    </source>
</evidence>
<feature type="coiled-coil region" evidence="1">
    <location>
        <begin position="71"/>
        <end position="98"/>
    </location>
</feature>
<protein>
    <submittedName>
        <fullName evidence="3">Uncharacterized protein</fullName>
    </submittedName>
</protein>
<accession>A0ABY6K3E5</accession>
<evidence type="ECO:0000313" key="3">
    <source>
        <dbReference type="EMBL" id="UYV62315.1"/>
    </source>
</evidence>
<feature type="compositionally biased region" description="Basic residues" evidence="2">
    <location>
        <begin position="136"/>
        <end position="148"/>
    </location>
</feature>
<dbReference type="EMBL" id="CP092864">
    <property type="protein sequence ID" value="UYV62315.1"/>
    <property type="molecule type" value="Genomic_DNA"/>
</dbReference>
<proteinExistence type="predicted"/>
<feature type="coiled-coil region" evidence="1">
    <location>
        <begin position="15"/>
        <end position="42"/>
    </location>
</feature>
<keyword evidence="1" id="KW-0175">Coiled coil</keyword>
<evidence type="ECO:0000256" key="1">
    <source>
        <dbReference type="SAM" id="Coils"/>
    </source>
</evidence>